<name>A0A8H7S0N4_9FUNG</name>
<organism evidence="1 2">
    <name type="scientific">Circinella minor</name>
    <dbReference type="NCBI Taxonomy" id="1195481"/>
    <lineage>
        <taxon>Eukaryota</taxon>
        <taxon>Fungi</taxon>
        <taxon>Fungi incertae sedis</taxon>
        <taxon>Mucoromycota</taxon>
        <taxon>Mucoromycotina</taxon>
        <taxon>Mucoromycetes</taxon>
        <taxon>Mucorales</taxon>
        <taxon>Lichtheimiaceae</taxon>
        <taxon>Circinella</taxon>
    </lineage>
</organism>
<proteinExistence type="predicted"/>
<keyword evidence="2" id="KW-1185">Reference proteome</keyword>
<dbReference type="AlphaFoldDB" id="A0A8H7S0N4"/>
<accession>A0A8H7S0N4</accession>
<dbReference type="EMBL" id="JAEPRB010000136">
    <property type="protein sequence ID" value="KAG2220586.1"/>
    <property type="molecule type" value="Genomic_DNA"/>
</dbReference>
<evidence type="ECO:0000313" key="2">
    <source>
        <dbReference type="Proteomes" id="UP000646827"/>
    </source>
</evidence>
<gene>
    <name evidence="1" type="ORF">INT45_008767</name>
</gene>
<comment type="caution">
    <text evidence="1">The sequence shown here is derived from an EMBL/GenBank/DDBJ whole genome shotgun (WGS) entry which is preliminary data.</text>
</comment>
<evidence type="ECO:0000313" key="1">
    <source>
        <dbReference type="EMBL" id="KAG2220586.1"/>
    </source>
</evidence>
<dbReference type="Proteomes" id="UP000646827">
    <property type="component" value="Unassembled WGS sequence"/>
</dbReference>
<dbReference type="OrthoDB" id="2252303at2759"/>
<reference evidence="1 2" key="1">
    <citation type="submission" date="2020-12" db="EMBL/GenBank/DDBJ databases">
        <title>Metabolic potential, ecology and presence of endohyphal bacteria is reflected in genomic diversity of Mucoromycotina.</title>
        <authorList>
            <person name="Muszewska A."/>
            <person name="Okrasinska A."/>
            <person name="Steczkiewicz K."/>
            <person name="Drgas O."/>
            <person name="Orlowska M."/>
            <person name="Perlinska-Lenart U."/>
            <person name="Aleksandrzak-Piekarczyk T."/>
            <person name="Szatraj K."/>
            <person name="Zielenkiewicz U."/>
            <person name="Pilsyk S."/>
            <person name="Malc E."/>
            <person name="Mieczkowski P."/>
            <person name="Kruszewska J.S."/>
            <person name="Biernat P."/>
            <person name="Pawlowska J."/>
        </authorList>
    </citation>
    <scope>NUCLEOTIDE SEQUENCE [LARGE SCALE GENOMIC DNA]</scope>
    <source>
        <strain evidence="1 2">CBS 142.35</strain>
    </source>
</reference>
<sequence length="106" mass="12304">MYKSNQTIKWHEALIDLQIKAKIITGQDIEPMLQHCQQLRRLVMYTCNETVFDAITRQEADNLEILGYNPNAPNDPIEELQTERNNESKKGLQLYTNNGGTYLYIS</sequence>
<protein>
    <submittedName>
        <fullName evidence="1">Uncharacterized protein</fullName>
    </submittedName>
</protein>